<name>A0ABD2WXL1_9HYME</name>
<dbReference type="AlphaFoldDB" id="A0ABD2WXL1"/>
<keyword evidence="1" id="KW-1133">Transmembrane helix</keyword>
<keyword evidence="1" id="KW-0812">Transmembrane</keyword>
<sequence>MQTQSVTSTRHIMHPHDELSENSYYHKEERRRTGRYVAVAAAFVILLIGFFHIFARGASSTIAGICIPAAIMATYIIWMLYAARRDRIKAERLASMAYLVEVISDSSTIQKDCVKNHPTLIHQSTTQK</sequence>
<comment type="caution">
    <text evidence="2">The sequence shown here is derived from an EMBL/GenBank/DDBJ whole genome shotgun (WGS) entry which is preliminary data.</text>
</comment>
<dbReference type="EMBL" id="JBJJXI010000061">
    <property type="protein sequence ID" value="KAL3397733.1"/>
    <property type="molecule type" value="Genomic_DNA"/>
</dbReference>
<gene>
    <name evidence="2" type="ORF">TKK_008487</name>
</gene>
<evidence type="ECO:0000313" key="3">
    <source>
        <dbReference type="Proteomes" id="UP001627154"/>
    </source>
</evidence>
<evidence type="ECO:0000313" key="2">
    <source>
        <dbReference type="EMBL" id="KAL3397733.1"/>
    </source>
</evidence>
<accession>A0ABD2WXL1</accession>
<protein>
    <submittedName>
        <fullName evidence="2">Uncharacterized protein</fullName>
    </submittedName>
</protein>
<feature type="transmembrane region" description="Helical" evidence="1">
    <location>
        <begin position="61"/>
        <end position="83"/>
    </location>
</feature>
<organism evidence="2 3">
    <name type="scientific">Trichogramma kaykai</name>
    <dbReference type="NCBI Taxonomy" id="54128"/>
    <lineage>
        <taxon>Eukaryota</taxon>
        <taxon>Metazoa</taxon>
        <taxon>Ecdysozoa</taxon>
        <taxon>Arthropoda</taxon>
        <taxon>Hexapoda</taxon>
        <taxon>Insecta</taxon>
        <taxon>Pterygota</taxon>
        <taxon>Neoptera</taxon>
        <taxon>Endopterygota</taxon>
        <taxon>Hymenoptera</taxon>
        <taxon>Apocrita</taxon>
        <taxon>Proctotrupomorpha</taxon>
        <taxon>Chalcidoidea</taxon>
        <taxon>Trichogrammatidae</taxon>
        <taxon>Trichogramma</taxon>
    </lineage>
</organism>
<keyword evidence="3" id="KW-1185">Reference proteome</keyword>
<feature type="transmembrane region" description="Helical" evidence="1">
    <location>
        <begin position="36"/>
        <end position="55"/>
    </location>
</feature>
<dbReference type="Proteomes" id="UP001627154">
    <property type="component" value="Unassembled WGS sequence"/>
</dbReference>
<proteinExistence type="predicted"/>
<reference evidence="2 3" key="1">
    <citation type="journal article" date="2024" name="bioRxiv">
        <title>A reference genome for Trichogramma kaykai: A tiny desert-dwelling parasitoid wasp with competing sex-ratio distorters.</title>
        <authorList>
            <person name="Culotta J."/>
            <person name="Lindsey A.R."/>
        </authorList>
    </citation>
    <scope>NUCLEOTIDE SEQUENCE [LARGE SCALE GENOMIC DNA]</scope>
    <source>
        <strain evidence="2 3">KSX58</strain>
    </source>
</reference>
<keyword evidence="1" id="KW-0472">Membrane</keyword>
<evidence type="ECO:0000256" key="1">
    <source>
        <dbReference type="SAM" id="Phobius"/>
    </source>
</evidence>